<accession>A0AAV2BML5</accession>
<gene>
    <name evidence="1" type="ORF">LARSCL_LOCUS20228</name>
</gene>
<protein>
    <recommendedName>
        <fullName evidence="3">MACPF domain-containing protein</fullName>
    </recommendedName>
</protein>
<dbReference type="Proteomes" id="UP001497382">
    <property type="component" value="Unassembled WGS sequence"/>
</dbReference>
<keyword evidence="2" id="KW-1185">Reference proteome</keyword>
<proteinExistence type="predicted"/>
<dbReference type="PANTHER" id="PTHR31594">
    <property type="entry name" value="AIG1-TYPE G DOMAIN-CONTAINING PROTEIN"/>
    <property type="match status" value="1"/>
</dbReference>
<reference evidence="1 2" key="1">
    <citation type="submission" date="2024-04" db="EMBL/GenBank/DDBJ databases">
        <authorList>
            <person name="Rising A."/>
            <person name="Reimegard J."/>
            <person name="Sonavane S."/>
            <person name="Akerstrom W."/>
            <person name="Nylinder S."/>
            <person name="Hedman E."/>
            <person name="Kallberg Y."/>
        </authorList>
    </citation>
    <scope>NUCLEOTIDE SEQUENCE [LARGE SCALE GENOMIC DNA]</scope>
</reference>
<name>A0AAV2BML5_9ARAC</name>
<comment type="caution">
    <text evidence="1">The sequence shown here is derived from an EMBL/GenBank/DDBJ whole genome shotgun (WGS) entry which is preliminary data.</text>
</comment>
<organism evidence="1 2">
    <name type="scientific">Larinioides sclopetarius</name>
    <dbReference type="NCBI Taxonomy" id="280406"/>
    <lineage>
        <taxon>Eukaryota</taxon>
        <taxon>Metazoa</taxon>
        <taxon>Ecdysozoa</taxon>
        <taxon>Arthropoda</taxon>
        <taxon>Chelicerata</taxon>
        <taxon>Arachnida</taxon>
        <taxon>Araneae</taxon>
        <taxon>Araneomorphae</taxon>
        <taxon>Entelegynae</taxon>
        <taxon>Araneoidea</taxon>
        <taxon>Araneidae</taxon>
        <taxon>Larinioides</taxon>
    </lineage>
</organism>
<sequence>MTTAIIPVLAAMYLGSTFNLVKYQKGNADVFDQKTLEGNLQVIDRSFTRSQYKLVETSTQAREFLDVSGALSLRIKKGDIVVDGTGAYLKDTANRQKFVELLVRVQHETITETIPSNVKPKTDWMSMSPESVGTHYVRSITYGGELIASLRLKANNREEREMIKAAVSANLQLTGTFDLNANGSFDKLRKDLAGMYNEDIKVMATKMPSSPPQTVEELMKLVADYPKEISTINGGKGKALKAELYPLSSLKADFPNYLPNSAVNSLLNDVETKYDDIRTVMHEIYSWNTKRPEADDEDEERINDMYDSLTKAQKAFNRAISDLDVSINGKVDQFKEAFEAYGTGKNNSPNRYQRWFWKLRHEITKEPIVWEKPDGSGDVFINWGSNTCPTSQTAPEVQLLYSGRAAGTLFKSWAGGRNLECMKLEDPKLSKAISPQPKPANLDAVEYRTLIEPDKSRPIPCAACLVPETVSVRTLYARKSCPKNWKIQYSGLTMADSGSNVDGNFICLNKGVFQLPTESEAGAHNARLNPVWMSCEKCDGEKIVPCVVCSYENKAEMF</sequence>
<dbReference type="InterPro" id="IPR052090">
    <property type="entry name" value="Cytolytic_pore-forming_toxin"/>
</dbReference>
<evidence type="ECO:0000313" key="2">
    <source>
        <dbReference type="Proteomes" id="UP001497382"/>
    </source>
</evidence>
<dbReference type="EMBL" id="CAXIEN010000419">
    <property type="protein sequence ID" value="CAL1297298.1"/>
    <property type="molecule type" value="Genomic_DNA"/>
</dbReference>
<dbReference type="AlphaFoldDB" id="A0AAV2BML5"/>
<dbReference type="PANTHER" id="PTHR31594:SF14">
    <property type="entry name" value="FIBRONECTIN TYPE-III DOMAIN-CONTAINING PROTEIN"/>
    <property type="match status" value="1"/>
</dbReference>
<evidence type="ECO:0008006" key="3">
    <source>
        <dbReference type="Google" id="ProtNLM"/>
    </source>
</evidence>
<evidence type="ECO:0000313" key="1">
    <source>
        <dbReference type="EMBL" id="CAL1297298.1"/>
    </source>
</evidence>